<keyword evidence="3" id="KW-1185">Reference proteome</keyword>
<dbReference type="EMBL" id="CP007128">
    <property type="protein sequence ID" value="AHG88880.1"/>
    <property type="molecule type" value="Genomic_DNA"/>
</dbReference>
<feature type="signal peptide" evidence="1">
    <location>
        <begin position="1"/>
        <end position="26"/>
    </location>
</feature>
<evidence type="ECO:0000313" key="3">
    <source>
        <dbReference type="Proteomes" id="UP000019151"/>
    </source>
</evidence>
<reference evidence="2 3" key="1">
    <citation type="journal article" date="2014" name="Genome Announc.">
        <title>Genome Sequence and Methylome of Soil Bacterium Gemmatirosa kalamazoonensis KBS708T, a Member of the Rarely Cultivated Gemmatimonadetes Phylum.</title>
        <authorList>
            <person name="Debruyn J.M."/>
            <person name="Radosevich M."/>
            <person name="Wommack K.E."/>
            <person name="Polson S.W."/>
            <person name="Hauser L.J."/>
            <person name="Fawaz M.N."/>
            <person name="Korlach J."/>
            <person name="Tsai Y.C."/>
        </authorList>
    </citation>
    <scope>NUCLEOTIDE SEQUENCE [LARGE SCALE GENOMIC DNA]</scope>
    <source>
        <strain evidence="2 3">KBS708</strain>
    </source>
</reference>
<evidence type="ECO:0000256" key="1">
    <source>
        <dbReference type="SAM" id="SignalP"/>
    </source>
</evidence>
<protein>
    <submittedName>
        <fullName evidence="2">Uncharacterized protein</fullName>
    </submittedName>
</protein>
<dbReference type="RefSeq" id="WP_025410405.1">
    <property type="nucleotide sequence ID" value="NZ_CP007128.1"/>
</dbReference>
<gene>
    <name evidence="2" type="ORF">J421_1343</name>
</gene>
<organism evidence="2 3">
    <name type="scientific">Gemmatirosa kalamazoonensis</name>
    <dbReference type="NCBI Taxonomy" id="861299"/>
    <lineage>
        <taxon>Bacteria</taxon>
        <taxon>Pseudomonadati</taxon>
        <taxon>Gemmatimonadota</taxon>
        <taxon>Gemmatimonadia</taxon>
        <taxon>Gemmatimonadales</taxon>
        <taxon>Gemmatimonadaceae</taxon>
        <taxon>Gemmatirosa</taxon>
    </lineage>
</organism>
<dbReference type="Proteomes" id="UP000019151">
    <property type="component" value="Chromosome"/>
</dbReference>
<accession>W0REX4</accession>
<feature type="chain" id="PRO_5004794021" evidence="1">
    <location>
        <begin position="27"/>
        <end position="281"/>
    </location>
</feature>
<dbReference type="AlphaFoldDB" id="W0REX4"/>
<keyword evidence="1" id="KW-0732">Signal</keyword>
<name>W0REX4_9BACT</name>
<dbReference type="InParanoid" id="W0REX4"/>
<evidence type="ECO:0000313" key="2">
    <source>
        <dbReference type="EMBL" id="AHG88880.1"/>
    </source>
</evidence>
<proteinExistence type="predicted"/>
<sequence length="281" mass="30202">MKRHHLIARAAVISIAFAVVHTPAAAQEQLHGSGHDDGRPHLHGNGRWKECSIQLDPSLTQGAWRQFTKEAGLVAYFRPLADAEPLGRGRFEVSAVQWDTGIDDADDAWNDTFVHPDSTHYLTEGKGLKFPGLMGRVGVSANTDVGVYFTKNPNANYGFYGAQVQRRLLGGADRRWAASARGSFVSLYGPADANLTVYGMDLVASRKLTLTRWVAVSPYVGVSGYVSTSHEKSAVVALSDEHVGGGQAMAGAVLQLSKARIAAEYNAATVRTISLKVAIGR</sequence>
<dbReference type="HOGENOM" id="CLU_989583_0_0_0"/>
<dbReference type="KEGG" id="gba:J421_1343"/>